<dbReference type="GO" id="GO:0005789">
    <property type="term" value="C:endoplasmic reticulum membrane"/>
    <property type="evidence" value="ECO:0007669"/>
    <property type="project" value="TreeGrafter"/>
</dbReference>
<keyword evidence="8" id="KW-1185">Reference proteome</keyword>
<evidence type="ECO:0000259" key="6">
    <source>
        <dbReference type="PROSITE" id="PS51778"/>
    </source>
</evidence>
<reference evidence="7" key="1">
    <citation type="submission" date="2021-06" db="EMBL/GenBank/DDBJ databases">
        <authorList>
            <consortium name="Wellcome Sanger Institute Data Sharing"/>
        </authorList>
    </citation>
    <scope>NUCLEOTIDE SEQUENCE [LARGE SCALE GENOMIC DNA]</scope>
</reference>
<gene>
    <name evidence="7" type="primary">GRAMD1C</name>
</gene>
<keyword evidence="5" id="KW-0812">Transmembrane</keyword>
<evidence type="ECO:0000256" key="1">
    <source>
        <dbReference type="ARBA" id="ARBA00004370"/>
    </source>
</evidence>
<proteinExistence type="predicted"/>
<keyword evidence="3" id="KW-0175">Coiled coil</keyword>
<sequence length="502" mass="57226">MWQNTLLDKQLTKQEFWQTVQQNYGSDLDLNIEDMEPVQMPTDSIIRSGCVGELGSSEVPKRMERRFSLKTPVVETPTSESPSIGDGELSLPSSPVVINGNSLTVENRRSPLPLSGRSSPERMNKTPVFPLDMNGNEDVHSEKSGSDIGEEVERLSAETIQGRLYINRVFHISASKMFELLFTDSEFIQQFMDARRIFGFVSTPWMKEASGGWRRKLNYTITINNPLIGKFTTATETQVMHKESKDGLFYLIDAEVITHDVPYHDYFYTVNRFCIARISKHKCRLRISTDVKYNKQPWGLIKAAIEKNSWSGLENYFKQLESRLLAEESGVSQVPNDASKPGSLRRRRRTCSRSLTEHLSRQSDKALLAGDMNADSGTEYSRGHGQFQKSHNWNLTWIVLIMSFFLIILTVLNVSLFLKLWAIEDVAQRLHSTNRYRGSEGSNLNLTPEIPSKQLPLQRSKEEISKLKGALQESIQLLEQLRGSLVHLQRNFESRNETSNSP</sequence>
<keyword evidence="2 5" id="KW-0472">Membrane</keyword>
<protein>
    <submittedName>
        <fullName evidence="7">GRAM domain containing 1C</fullName>
    </submittedName>
</protein>
<feature type="region of interest" description="Disordered" evidence="4">
    <location>
        <begin position="331"/>
        <end position="355"/>
    </location>
</feature>
<dbReference type="GO" id="GO:0005886">
    <property type="term" value="C:plasma membrane"/>
    <property type="evidence" value="ECO:0007669"/>
    <property type="project" value="TreeGrafter"/>
</dbReference>
<dbReference type="GeneTree" id="ENSGT00940000158013"/>
<feature type="region of interest" description="Disordered" evidence="4">
    <location>
        <begin position="72"/>
        <end position="92"/>
    </location>
</feature>
<dbReference type="GO" id="GO:0015485">
    <property type="term" value="F:cholesterol binding"/>
    <property type="evidence" value="ECO:0007669"/>
    <property type="project" value="TreeGrafter"/>
</dbReference>
<dbReference type="GO" id="GO:0032366">
    <property type="term" value="P:intracellular sterol transport"/>
    <property type="evidence" value="ECO:0007669"/>
    <property type="project" value="TreeGrafter"/>
</dbReference>
<dbReference type="Pfam" id="PF16016">
    <property type="entry name" value="VASt"/>
    <property type="match status" value="1"/>
</dbReference>
<dbReference type="InterPro" id="IPR031968">
    <property type="entry name" value="VASt"/>
</dbReference>
<feature type="domain" description="VASt" evidence="6">
    <location>
        <begin position="161"/>
        <end position="332"/>
    </location>
</feature>
<comment type="subcellular location">
    <subcellularLocation>
        <location evidence="1">Membrane</location>
    </subcellularLocation>
</comment>
<reference evidence="7" key="3">
    <citation type="submission" date="2025-09" db="UniProtKB">
        <authorList>
            <consortium name="Ensembl"/>
        </authorList>
    </citation>
    <scope>IDENTIFICATION</scope>
</reference>
<dbReference type="AlphaFoldDB" id="A0A8C4RU16"/>
<keyword evidence="5" id="KW-1133">Transmembrane helix</keyword>
<reference evidence="7" key="2">
    <citation type="submission" date="2025-08" db="UniProtKB">
        <authorList>
            <consortium name="Ensembl"/>
        </authorList>
    </citation>
    <scope>IDENTIFICATION</scope>
</reference>
<organism evidence="7 8">
    <name type="scientific">Erpetoichthys calabaricus</name>
    <name type="common">Rope fish</name>
    <name type="synonym">Calamoichthys calabaricus</name>
    <dbReference type="NCBI Taxonomy" id="27687"/>
    <lineage>
        <taxon>Eukaryota</taxon>
        <taxon>Metazoa</taxon>
        <taxon>Chordata</taxon>
        <taxon>Craniata</taxon>
        <taxon>Vertebrata</taxon>
        <taxon>Euteleostomi</taxon>
        <taxon>Actinopterygii</taxon>
        <taxon>Polypteriformes</taxon>
        <taxon>Polypteridae</taxon>
        <taxon>Erpetoichthys</taxon>
    </lineage>
</organism>
<feature type="coiled-coil region" evidence="3">
    <location>
        <begin position="457"/>
        <end position="491"/>
    </location>
</feature>
<dbReference type="Proteomes" id="UP000694620">
    <property type="component" value="Chromosome 4"/>
</dbReference>
<accession>A0A8C4RU16</accession>
<evidence type="ECO:0000256" key="4">
    <source>
        <dbReference type="SAM" id="MobiDB-lite"/>
    </source>
</evidence>
<dbReference type="GO" id="GO:0120020">
    <property type="term" value="F:cholesterol transfer activity"/>
    <property type="evidence" value="ECO:0007669"/>
    <property type="project" value="TreeGrafter"/>
</dbReference>
<evidence type="ECO:0000256" key="3">
    <source>
        <dbReference type="SAM" id="Coils"/>
    </source>
</evidence>
<dbReference type="Ensembl" id="ENSECRT00000007006.1">
    <property type="protein sequence ID" value="ENSECRP00000006895.1"/>
    <property type="gene ID" value="ENSECRG00000004599.1"/>
</dbReference>
<evidence type="ECO:0000256" key="5">
    <source>
        <dbReference type="SAM" id="Phobius"/>
    </source>
</evidence>
<dbReference type="PROSITE" id="PS51778">
    <property type="entry name" value="VAST"/>
    <property type="match status" value="1"/>
</dbReference>
<feature type="region of interest" description="Disordered" evidence="4">
    <location>
        <begin position="107"/>
        <end position="149"/>
    </location>
</feature>
<dbReference type="PANTHER" id="PTHR23319:SF1">
    <property type="entry name" value="PROTEIN ASTER-C"/>
    <property type="match status" value="1"/>
</dbReference>
<dbReference type="PANTHER" id="PTHR23319">
    <property type="entry name" value="GRAM DOMAIN CONTAINING 1B, ISOFORM E"/>
    <property type="match status" value="1"/>
</dbReference>
<evidence type="ECO:0000256" key="2">
    <source>
        <dbReference type="ARBA" id="ARBA00023136"/>
    </source>
</evidence>
<name>A0A8C4RU16_ERPCA</name>
<dbReference type="InterPro" id="IPR051482">
    <property type="entry name" value="Cholesterol_transport"/>
</dbReference>
<dbReference type="GO" id="GO:0140268">
    <property type="term" value="C:endoplasmic reticulum-plasma membrane contact site"/>
    <property type="evidence" value="ECO:0007669"/>
    <property type="project" value="TreeGrafter"/>
</dbReference>
<evidence type="ECO:0000313" key="7">
    <source>
        <dbReference type="Ensembl" id="ENSECRP00000006895.1"/>
    </source>
</evidence>
<feature type="compositionally biased region" description="Basic and acidic residues" evidence="4">
    <location>
        <begin position="137"/>
        <end position="149"/>
    </location>
</feature>
<feature type="transmembrane region" description="Helical" evidence="5">
    <location>
        <begin position="397"/>
        <end position="422"/>
    </location>
</feature>
<evidence type="ECO:0000313" key="8">
    <source>
        <dbReference type="Proteomes" id="UP000694620"/>
    </source>
</evidence>